<dbReference type="InterPro" id="IPR003501">
    <property type="entry name" value="PTS_EIIB_2/3"/>
</dbReference>
<dbReference type="InterPro" id="IPR002178">
    <property type="entry name" value="PTS_EIIA_type-2_dom"/>
</dbReference>
<protein>
    <submittedName>
        <fullName evidence="6">PTS sugar transporter subunit IIA</fullName>
    </submittedName>
</protein>
<dbReference type="CDD" id="cd05568">
    <property type="entry name" value="PTS_IIB_bgl_like"/>
    <property type="match status" value="1"/>
</dbReference>
<dbReference type="InterPro" id="IPR050661">
    <property type="entry name" value="BglG_antiterminators"/>
</dbReference>
<reference evidence="6 7" key="1">
    <citation type="submission" date="2020-07" db="EMBL/GenBank/DDBJ databases">
        <title>Electron transfer.</title>
        <authorList>
            <person name="Huang L."/>
            <person name="Liu X."/>
            <person name="Zhou S."/>
        </authorList>
    </citation>
    <scope>NUCLEOTIDE SEQUENCE [LARGE SCALE GENOMIC DNA]</scope>
    <source>
        <strain evidence="6 7">Lx1</strain>
    </source>
</reference>
<evidence type="ECO:0000313" key="6">
    <source>
        <dbReference type="EMBL" id="QLY81393.1"/>
    </source>
</evidence>
<gene>
    <name evidence="6" type="ORF">HZF06_07370</name>
</gene>
<evidence type="ECO:0000259" key="4">
    <source>
        <dbReference type="PROSITE" id="PS51099"/>
    </source>
</evidence>
<keyword evidence="6" id="KW-0813">Transport</keyword>
<dbReference type="GO" id="GO:0006355">
    <property type="term" value="P:regulation of DNA-templated transcription"/>
    <property type="evidence" value="ECO:0007669"/>
    <property type="project" value="InterPro"/>
</dbReference>
<dbReference type="GO" id="GO:0009401">
    <property type="term" value="P:phosphoenolpyruvate-dependent sugar phosphotransferase system"/>
    <property type="evidence" value="ECO:0007669"/>
    <property type="project" value="InterPro"/>
</dbReference>
<evidence type="ECO:0000259" key="3">
    <source>
        <dbReference type="PROSITE" id="PS51094"/>
    </source>
</evidence>
<feature type="domain" description="PRD" evidence="5">
    <location>
        <begin position="279"/>
        <end position="386"/>
    </location>
</feature>
<dbReference type="Pfam" id="PF02302">
    <property type="entry name" value="PTS_IIB"/>
    <property type="match status" value="1"/>
</dbReference>
<dbReference type="PROSITE" id="PS51094">
    <property type="entry name" value="PTS_EIIA_TYPE_2"/>
    <property type="match status" value="1"/>
</dbReference>
<dbReference type="Gene3D" id="1.10.10.10">
    <property type="entry name" value="Winged helix-like DNA-binding domain superfamily/Winged helix DNA-binding domain"/>
    <property type="match status" value="2"/>
</dbReference>
<dbReference type="Gene3D" id="3.40.50.2300">
    <property type="match status" value="1"/>
</dbReference>
<dbReference type="InterPro" id="IPR036095">
    <property type="entry name" value="PTS_EIIB-like_sf"/>
</dbReference>
<evidence type="ECO:0000313" key="7">
    <source>
        <dbReference type="Proteomes" id="UP000512286"/>
    </source>
</evidence>
<dbReference type="InterPro" id="IPR036388">
    <property type="entry name" value="WH-like_DNA-bd_sf"/>
</dbReference>
<dbReference type="Pfam" id="PF00359">
    <property type="entry name" value="PTS_EIIA_2"/>
    <property type="match status" value="1"/>
</dbReference>
<dbReference type="Gene3D" id="3.40.930.10">
    <property type="entry name" value="Mannitol-specific EII, Chain A"/>
    <property type="match status" value="1"/>
</dbReference>
<dbReference type="SUPFAM" id="SSF55804">
    <property type="entry name" value="Phoshotransferase/anion transport protein"/>
    <property type="match status" value="1"/>
</dbReference>
<name>A0A7D6ZWC7_9CLOT</name>
<dbReference type="PROSITE" id="PS51099">
    <property type="entry name" value="PTS_EIIB_TYPE_2"/>
    <property type="match status" value="1"/>
</dbReference>
<dbReference type="Gene3D" id="1.10.1790.10">
    <property type="entry name" value="PRD domain"/>
    <property type="match status" value="1"/>
</dbReference>
<proteinExistence type="predicted"/>
<evidence type="ECO:0000256" key="1">
    <source>
        <dbReference type="ARBA" id="ARBA00022679"/>
    </source>
</evidence>
<evidence type="ECO:0000259" key="5">
    <source>
        <dbReference type="PROSITE" id="PS51372"/>
    </source>
</evidence>
<dbReference type="PROSITE" id="PS51372">
    <property type="entry name" value="PRD_2"/>
    <property type="match status" value="1"/>
</dbReference>
<accession>A0A7D6ZWC7</accession>
<dbReference type="EMBL" id="CP059378">
    <property type="protein sequence ID" value="QLY81393.1"/>
    <property type="molecule type" value="Genomic_DNA"/>
</dbReference>
<organism evidence="6 7">
    <name type="scientific">Clostridium intestinale</name>
    <dbReference type="NCBI Taxonomy" id="36845"/>
    <lineage>
        <taxon>Bacteria</taxon>
        <taxon>Bacillati</taxon>
        <taxon>Bacillota</taxon>
        <taxon>Clostridia</taxon>
        <taxon>Eubacteriales</taxon>
        <taxon>Clostridiaceae</taxon>
        <taxon>Clostridium</taxon>
    </lineage>
</organism>
<dbReference type="InterPro" id="IPR011608">
    <property type="entry name" value="PRD"/>
</dbReference>
<dbReference type="Pfam" id="PF00874">
    <property type="entry name" value="PRD"/>
    <property type="match status" value="1"/>
</dbReference>
<dbReference type="InterPro" id="IPR036634">
    <property type="entry name" value="PRD_sf"/>
</dbReference>
<dbReference type="InterPro" id="IPR013011">
    <property type="entry name" value="PTS_EIIB_2"/>
</dbReference>
<dbReference type="SUPFAM" id="SSF63520">
    <property type="entry name" value="PTS-regulatory domain, PRD"/>
    <property type="match status" value="1"/>
</dbReference>
<dbReference type="RefSeq" id="WP_181602977.1">
    <property type="nucleotide sequence ID" value="NZ_CP059378.1"/>
</dbReference>
<dbReference type="KEGG" id="cint:HZF06_07370"/>
<keyword evidence="6" id="KW-0762">Sugar transport</keyword>
<dbReference type="PANTHER" id="PTHR30185">
    <property type="entry name" value="CRYPTIC BETA-GLUCOSIDE BGL OPERON ANTITERMINATOR"/>
    <property type="match status" value="1"/>
</dbReference>
<keyword evidence="2" id="KW-0677">Repeat</keyword>
<feature type="domain" description="PTS EIIB type-2" evidence="4">
    <location>
        <begin position="392"/>
        <end position="483"/>
    </location>
</feature>
<keyword evidence="1" id="KW-0808">Transferase</keyword>
<sequence length="635" mass="75080">MRIYHIMKDFQDSIEFLSVDYFTKKYKVSKRTIQNDITYLIHISSNKGFRLQQKRGVGYLLEILDEKKLDDFMKSIDYDEALEVKDRIKSILAYLSMEIGFTTMDKIAEVFEVSKSLVKKDIKEVENLAKNYGVKIIKKSHYGIYIDGSIKQKKNIIINFIFDENKLVIDELGKIIEDETYRKIENKLITELKNSNLNINYNELRHITAWLMITIYLNIKLKTSILILKEEEDVYFKICSSVINKISEIYNVGFKHEEVLEFIELIKSNVRVREFEKPMSTNNLEKDIDDFLEKIDKEYHKDFKSDENFKQMLLTHVSLLIQRLNRKKSYKNSLIDEICIKYPMTFNIAIKFCEMLSENYHVETTRDEMGFLATYFAFHMEKETNSKMNRFSRIAVVCSSGGGSAYIIKLKLETLFDNAEIKAFSFLDIEEIEKFMPDLIFTIKDLDLELNFKAPVIYIKELLDDMDILRIKQVLSFDQYDKFSLEENKDLYYTSLYKKDYFEVIEGHIEYRKILEDMSQKIENSGYGGENYSQYVMQREDYLSTIYLNGVALPHPIQMCARKNLISVAILKEPCIYEGKEVRIIFMVSLTKDGYELLKDVTKKLYEIMNKDELVEELCTAKSYEQFMAVLNTWR</sequence>
<evidence type="ECO:0000256" key="2">
    <source>
        <dbReference type="ARBA" id="ARBA00022737"/>
    </source>
</evidence>
<dbReference type="InterPro" id="IPR016152">
    <property type="entry name" value="PTrfase/Anion_transptr"/>
</dbReference>
<dbReference type="SUPFAM" id="SSF52794">
    <property type="entry name" value="PTS system IIB component-like"/>
    <property type="match status" value="1"/>
</dbReference>
<feature type="domain" description="PTS EIIA type-2" evidence="3">
    <location>
        <begin position="495"/>
        <end position="634"/>
    </location>
</feature>
<dbReference type="PANTHER" id="PTHR30185:SF13">
    <property type="entry name" value="LICABCH OPERON REGULATOR-RELATED"/>
    <property type="match status" value="1"/>
</dbReference>
<dbReference type="Proteomes" id="UP000512286">
    <property type="component" value="Chromosome"/>
</dbReference>
<dbReference type="GO" id="GO:0008982">
    <property type="term" value="F:protein-N(PI)-phosphohistidine-sugar phosphotransferase activity"/>
    <property type="evidence" value="ECO:0007669"/>
    <property type="project" value="InterPro"/>
</dbReference>
<dbReference type="AlphaFoldDB" id="A0A7D6ZWC7"/>